<dbReference type="GO" id="GO:0005737">
    <property type="term" value="C:cytoplasm"/>
    <property type="evidence" value="ECO:0007669"/>
    <property type="project" value="TreeGrafter"/>
</dbReference>
<evidence type="ECO:0000256" key="9">
    <source>
        <dbReference type="ARBA" id="ARBA00023049"/>
    </source>
</evidence>
<evidence type="ECO:0000259" key="15">
    <source>
        <dbReference type="Pfam" id="PF11838"/>
    </source>
</evidence>
<keyword evidence="9 13" id="KW-0482">Metalloprotease</keyword>
<dbReference type="AlphaFoldDB" id="A0AAE0GJ80"/>
<dbReference type="InterPro" id="IPR001930">
    <property type="entry name" value="Peptidase_M1"/>
</dbReference>
<feature type="domain" description="ERAP1-like C-terminal" evidence="15">
    <location>
        <begin position="624"/>
        <end position="941"/>
    </location>
</feature>
<dbReference type="GO" id="GO:0043171">
    <property type="term" value="P:peptide catabolic process"/>
    <property type="evidence" value="ECO:0007669"/>
    <property type="project" value="TreeGrafter"/>
</dbReference>
<dbReference type="Gene3D" id="1.25.50.20">
    <property type="match status" value="1"/>
</dbReference>
<feature type="binding site" evidence="11">
    <location>
        <position position="410"/>
    </location>
    <ligand>
        <name>Zn(2+)</name>
        <dbReference type="ChEBI" id="CHEBI:29105"/>
        <note>catalytic</note>
    </ligand>
</feature>
<dbReference type="GO" id="GO:0008270">
    <property type="term" value="F:zinc ion binding"/>
    <property type="evidence" value="ECO:0007669"/>
    <property type="project" value="UniProtKB-UniRule"/>
</dbReference>
<feature type="active site" description="Proton acceptor" evidence="10">
    <location>
        <position position="411"/>
    </location>
</feature>
<feature type="binding site" evidence="11">
    <location>
        <position position="414"/>
    </location>
    <ligand>
        <name>Zn(2+)</name>
        <dbReference type="ChEBI" id="CHEBI:29105"/>
        <note>catalytic</note>
    </ligand>
</feature>
<keyword evidence="3 13" id="KW-0031">Aminopeptidase</keyword>
<dbReference type="InterPro" id="IPR034016">
    <property type="entry name" value="M1_APN-typ"/>
</dbReference>
<evidence type="ECO:0000256" key="3">
    <source>
        <dbReference type="ARBA" id="ARBA00022438"/>
    </source>
</evidence>
<evidence type="ECO:0000256" key="5">
    <source>
        <dbReference type="ARBA" id="ARBA00022723"/>
    </source>
</evidence>
<dbReference type="InterPro" id="IPR045357">
    <property type="entry name" value="Aminopeptidase_N-like_N"/>
</dbReference>
<dbReference type="InterPro" id="IPR042097">
    <property type="entry name" value="Aminopeptidase_N-like_N_sf"/>
</dbReference>
<evidence type="ECO:0000256" key="1">
    <source>
        <dbReference type="ARBA" id="ARBA00004174"/>
    </source>
</evidence>
<dbReference type="FunFam" id="1.25.50.20:FF:000002">
    <property type="entry name" value="Aminopeptidase"/>
    <property type="match status" value="1"/>
</dbReference>
<dbReference type="GO" id="GO:0016020">
    <property type="term" value="C:membrane"/>
    <property type="evidence" value="ECO:0007669"/>
    <property type="project" value="TreeGrafter"/>
</dbReference>
<dbReference type="PRINTS" id="PR00756">
    <property type="entry name" value="ALADIPTASE"/>
</dbReference>
<evidence type="ECO:0000313" key="17">
    <source>
        <dbReference type="EMBL" id="KAK3278997.1"/>
    </source>
</evidence>
<dbReference type="InterPro" id="IPR027268">
    <property type="entry name" value="Peptidase_M4/M1_CTD_sf"/>
</dbReference>
<dbReference type="FunFam" id="2.60.40.1730:FF:000002">
    <property type="entry name" value="Aminopeptidase"/>
    <property type="match status" value="1"/>
</dbReference>
<evidence type="ECO:0000256" key="7">
    <source>
        <dbReference type="ARBA" id="ARBA00022833"/>
    </source>
</evidence>
<dbReference type="InterPro" id="IPR014782">
    <property type="entry name" value="Peptidase_M1_dom"/>
</dbReference>
<dbReference type="Gene3D" id="2.60.40.1730">
    <property type="entry name" value="tricorn interacting facor f3 domain"/>
    <property type="match status" value="1"/>
</dbReference>
<sequence length="961" mass="104136">MIQVSSCIQRAPVTAPRLERNVARQSQLAGWSGRKGNGCGKITHKALRRPRARSSISVEVRAESNAASSGRTPLINLEGGRQVTFVKCECNKCRGLIMCGDRELLPTSVRPEHYELQLSPDLQAFTYSGKLLVQLVVQECTNSITFHAKDLVIQSGVVRDAAGRERTNPGGPDVLYGTAEQETATVALSQPFTSKDVGTTVTLELQFTGELNDKLAGFYRSAYPAPDGTGETRHMAVTQFEPTDARRCFPCWDEPAAKATFDVALVVPSDRVALSNMPEKEVQHNGDMKTVLFETTPIMSTYLLAFVVGEFEAIEDQTAEGVTVRCWTPIGQSEQGRFALDTACKCLSFFGEYFDAPYPLPKMDMIAIPDFSAGAMENWGLVTYRSSLMLFEEGKTPVNAKQRIGYVVGHELAHQWFGNLVTMDWWSQLWLNEGFATWVGWRAMDHIFPEWGVWTQFTSNEQAMGLGLDSLCSSHPVEVDIASAGQVSEIFDAISYSKGSCVIRMLEAYLGEDAFRRGMRAYVAKHAYGNAGTQDLWAALSAASGADVAALMSCWTRQTGFPVVTASADAAAGTVTISQQRFLASGPDTEEKDQWVVPLRVQGLPAALEAESATFPLPADGEVLKLNRGQSGFYRTVYDDEALAALVQALPTLSEVDRVGVISDAFATAAAGYTSTTNALELLQAYADESSYVAWSEISSGLGGLASVCYEQPESVVEGLRTLGSQLYTPLVGRMGWEPCAEDTYSDTLLRQLAVAQALSTRDPDAVAEAQKRFAALVAGDDMAIPADLKGAVFAAVLRAGGEEEFEQLKVLYGKADSAVEESLLLGAMGAGATVELVLAALEFNMSDEVRMQDGAAIIGSCARNRIGRRATWEWTQANWDRLEERFGGGGVSSILTRLVGASCSNLASEDDAAAVEAFYGAKSTPGIERTVTQSVEAIRAKSERLKRDADELAVWLAQRE</sequence>
<evidence type="ECO:0000256" key="13">
    <source>
        <dbReference type="RuleBase" id="RU364040"/>
    </source>
</evidence>
<comment type="caution">
    <text evidence="17">The sequence shown here is derived from an EMBL/GenBank/DDBJ whole genome shotgun (WGS) entry which is preliminary data.</text>
</comment>
<evidence type="ECO:0000256" key="4">
    <source>
        <dbReference type="ARBA" id="ARBA00022670"/>
    </source>
</evidence>
<comment type="subcellular location">
    <subcellularLocation>
        <location evidence="1">Microsome membrane</location>
        <topology evidence="1">Peripheral membrane protein</topology>
    </subcellularLocation>
</comment>
<organism evidence="17 18">
    <name type="scientific">Cymbomonas tetramitiformis</name>
    <dbReference type="NCBI Taxonomy" id="36881"/>
    <lineage>
        <taxon>Eukaryota</taxon>
        <taxon>Viridiplantae</taxon>
        <taxon>Chlorophyta</taxon>
        <taxon>Pyramimonadophyceae</taxon>
        <taxon>Pyramimonadales</taxon>
        <taxon>Pyramimonadaceae</taxon>
        <taxon>Cymbomonas</taxon>
    </lineage>
</organism>
<keyword evidence="4 13" id="KW-0645">Protease</keyword>
<evidence type="ECO:0000256" key="2">
    <source>
        <dbReference type="ARBA" id="ARBA00010136"/>
    </source>
</evidence>
<evidence type="ECO:0000256" key="12">
    <source>
        <dbReference type="PIRSR" id="PIRSR634016-4"/>
    </source>
</evidence>
<keyword evidence="7 11" id="KW-0862">Zinc</keyword>
<dbReference type="GO" id="GO:0006508">
    <property type="term" value="P:proteolysis"/>
    <property type="evidence" value="ECO:0007669"/>
    <property type="project" value="UniProtKB-KW"/>
</dbReference>
<feature type="domain" description="Aminopeptidase N-like N-terminal" evidence="16">
    <location>
        <begin position="111"/>
        <end position="303"/>
    </location>
</feature>
<dbReference type="FunFam" id="1.10.390.10:FF:000001">
    <property type="entry name" value="Aminopeptidase"/>
    <property type="match status" value="1"/>
</dbReference>
<dbReference type="SUPFAM" id="SSF55486">
    <property type="entry name" value="Metalloproteases ('zincins'), catalytic domain"/>
    <property type="match status" value="1"/>
</dbReference>
<dbReference type="GO" id="GO:0070006">
    <property type="term" value="F:metalloaminopeptidase activity"/>
    <property type="evidence" value="ECO:0007669"/>
    <property type="project" value="TreeGrafter"/>
</dbReference>
<feature type="domain" description="Peptidase M1 membrane alanine aminopeptidase" evidence="14">
    <location>
        <begin position="338"/>
        <end position="555"/>
    </location>
</feature>
<dbReference type="SUPFAM" id="SSF63737">
    <property type="entry name" value="Leukotriene A4 hydrolase N-terminal domain"/>
    <property type="match status" value="1"/>
</dbReference>
<dbReference type="Gene3D" id="1.10.390.10">
    <property type="entry name" value="Neutral Protease Domain 2"/>
    <property type="match status" value="1"/>
</dbReference>
<feature type="binding site" evidence="11">
    <location>
        <position position="433"/>
    </location>
    <ligand>
        <name>Zn(2+)</name>
        <dbReference type="ChEBI" id="CHEBI:29105"/>
        <note>catalytic</note>
    </ligand>
</feature>
<keyword evidence="8" id="KW-0256">Endoplasmic reticulum</keyword>
<comment type="cofactor">
    <cofactor evidence="11 13">
        <name>Zn(2+)</name>
        <dbReference type="ChEBI" id="CHEBI:29105"/>
    </cofactor>
    <text evidence="11 13">Binds 1 zinc ion per subunit.</text>
</comment>
<keyword evidence="5 11" id="KW-0479">Metal-binding</keyword>
<dbReference type="PANTHER" id="PTHR11533:SF174">
    <property type="entry name" value="PUROMYCIN-SENSITIVE AMINOPEPTIDASE-RELATED"/>
    <property type="match status" value="1"/>
</dbReference>
<protein>
    <recommendedName>
        <fullName evidence="13">Aminopeptidase</fullName>
        <ecNumber evidence="13">3.4.11.-</ecNumber>
    </recommendedName>
</protein>
<dbReference type="Gene3D" id="2.60.40.1910">
    <property type="match status" value="1"/>
</dbReference>
<dbReference type="Pfam" id="PF17900">
    <property type="entry name" value="Peptidase_M1_N"/>
    <property type="match status" value="1"/>
</dbReference>
<evidence type="ECO:0000259" key="14">
    <source>
        <dbReference type="Pfam" id="PF01433"/>
    </source>
</evidence>
<accession>A0AAE0GJ80</accession>
<dbReference type="GO" id="GO:0042277">
    <property type="term" value="F:peptide binding"/>
    <property type="evidence" value="ECO:0007669"/>
    <property type="project" value="TreeGrafter"/>
</dbReference>
<dbReference type="EMBL" id="LGRX02005184">
    <property type="protein sequence ID" value="KAK3278997.1"/>
    <property type="molecule type" value="Genomic_DNA"/>
</dbReference>
<name>A0AAE0GJ80_9CHLO</name>
<comment type="similarity">
    <text evidence="2 13">Belongs to the peptidase M1 family.</text>
</comment>
<feature type="site" description="Transition state stabilizer" evidence="12">
    <location>
        <position position="496"/>
    </location>
</feature>
<dbReference type="PANTHER" id="PTHR11533">
    <property type="entry name" value="PROTEASE M1 ZINC METALLOPROTEASE"/>
    <property type="match status" value="1"/>
</dbReference>
<gene>
    <name evidence="17" type="ORF">CYMTET_13098</name>
</gene>
<dbReference type="Pfam" id="PF11838">
    <property type="entry name" value="ERAP1_C"/>
    <property type="match status" value="1"/>
</dbReference>
<keyword evidence="8" id="KW-0492">Microsome</keyword>
<dbReference type="Proteomes" id="UP001190700">
    <property type="component" value="Unassembled WGS sequence"/>
</dbReference>
<evidence type="ECO:0000313" key="18">
    <source>
        <dbReference type="Proteomes" id="UP001190700"/>
    </source>
</evidence>
<dbReference type="CDD" id="cd09601">
    <property type="entry name" value="M1_APN-Q_like"/>
    <property type="match status" value="1"/>
</dbReference>
<evidence type="ECO:0000256" key="6">
    <source>
        <dbReference type="ARBA" id="ARBA00022801"/>
    </source>
</evidence>
<reference evidence="17 18" key="1">
    <citation type="journal article" date="2015" name="Genome Biol. Evol.">
        <title>Comparative Genomics of a Bacterivorous Green Alga Reveals Evolutionary Causalities and Consequences of Phago-Mixotrophic Mode of Nutrition.</title>
        <authorList>
            <person name="Burns J.A."/>
            <person name="Paasch A."/>
            <person name="Narechania A."/>
            <person name="Kim E."/>
        </authorList>
    </citation>
    <scope>NUCLEOTIDE SEQUENCE [LARGE SCALE GENOMIC DNA]</scope>
    <source>
        <strain evidence="17 18">PLY_AMNH</strain>
    </source>
</reference>
<dbReference type="InterPro" id="IPR050344">
    <property type="entry name" value="Peptidase_M1_aminopeptidases"/>
</dbReference>
<evidence type="ECO:0000256" key="8">
    <source>
        <dbReference type="ARBA" id="ARBA00022848"/>
    </source>
</evidence>
<evidence type="ECO:0000256" key="11">
    <source>
        <dbReference type="PIRSR" id="PIRSR634016-3"/>
    </source>
</evidence>
<dbReference type="InterPro" id="IPR024571">
    <property type="entry name" value="ERAP1-like_C_dom"/>
</dbReference>
<proteinExistence type="inferred from homology"/>
<dbReference type="Pfam" id="PF01433">
    <property type="entry name" value="Peptidase_M1"/>
    <property type="match status" value="1"/>
</dbReference>
<keyword evidence="6 13" id="KW-0378">Hydrolase</keyword>
<keyword evidence="18" id="KW-1185">Reference proteome</keyword>
<evidence type="ECO:0000256" key="10">
    <source>
        <dbReference type="PIRSR" id="PIRSR634016-1"/>
    </source>
</evidence>
<dbReference type="EC" id="3.4.11.-" evidence="13"/>
<dbReference type="GO" id="GO:0005615">
    <property type="term" value="C:extracellular space"/>
    <property type="evidence" value="ECO:0007669"/>
    <property type="project" value="TreeGrafter"/>
</dbReference>
<evidence type="ECO:0000259" key="16">
    <source>
        <dbReference type="Pfam" id="PF17900"/>
    </source>
</evidence>